<dbReference type="Proteomes" id="UP001054892">
    <property type="component" value="Unassembled WGS sequence"/>
</dbReference>
<keyword evidence="5" id="KW-1185">Reference proteome</keyword>
<dbReference type="KEGG" id="ptw:TUM18999_39420"/>
<dbReference type="PANTHER" id="PTHR43415:SF3">
    <property type="entry name" value="GNAT-FAMILY ACETYLTRANSFERASE"/>
    <property type="match status" value="1"/>
</dbReference>
<dbReference type="InterPro" id="IPR000182">
    <property type="entry name" value="GNAT_dom"/>
</dbReference>
<sequence>MSAVPAPIFQLRPVTLDDAALLLRWRNAEPVRQCMYNTAEIALPEHQRWLQRELANPASRHLLLERDGTPVGYASLADISERHRRCTWGFNLGDSPQPRGTGLRMLALLAEQVFEGLQLEKICSEVLDFNVASLRVHQRLGFVPEGRLRRHIHRPDGVFDVEVLALFAEDWRGLRGPLLAELFDE</sequence>
<dbReference type="PROSITE" id="PS51186">
    <property type="entry name" value="GNAT"/>
    <property type="match status" value="1"/>
</dbReference>
<dbReference type="SUPFAM" id="SSF55729">
    <property type="entry name" value="Acyl-CoA N-acyltransferases (Nat)"/>
    <property type="match status" value="1"/>
</dbReference>
<name>A0A6J4EB58_9PSED</name>
<accession>A0A6J4EB58</accession>
<gene>
    <name evidence="2" type="ORF">TUM18999_39420</name>
    <name evidence="3" type="ORF">TUM20286_51400</name>
</gene>
<feature type="domain" description="N-acetyltransferase" evidence="1">
    <location>
        <begin position="9"/>
        <end position="169"/>
    </location>
</feature>
<proteinExistence type="predicted"/>
<dbReference type="EMBL" id="BQKM01000018">
    <property type="protein sequence ID" value="GJN55388.1"/>
    <property type="molecule type" value="Genomic_DNA"/>
</dbReference>
<dbReference type="EMBL" id="AP023189">
    <property type="protein sequence ID" value="BCG25751.1"/>
    <property type="molecule type" value="Genomic_DNA"/>
</dbReference>
<evidence type="ECO:0000313" key="3">
    <source>
        <dbReference type="EMBL" id="GJN55388.1"/>
    </source>
</evidence>
<organism evidence="2 4">
    <name type="scientific">Pseudomonas tohonis</name>
    <dbReference type="NCBI Taxonomy" id="2725477"/>
    <lineage>
        <taxon>Bacteria</taxon>
        <taxon>Pseudomonadati</taxon>
        <taxon>Pseudomonadota</taxon>
        <taxon>Gammaproteobacteria</taxon>
        <taxon>Pseudomonadales</taxon>
        <taxon>Pseudomonadaceae</taxon>
        <taxon>Pseudomonas</taxon>
    </lineage>
</organism>
<dbReference type="InterPro" id="IPR020036">
    <property type="entry name" value="PseH"/>
</dbReference>
<evidence type="ECO:0000313" key="4">
    <source>
        <dbReference type="Proteomes" id="UP000509383"/>
    </source>
</evidence>
<dbReference type="PANTHER" id="PTHR43415">
    <property type="entry name" value="SPERMIDINE N(1)-ACETYLTRANSFERASE"/>
    <property type="match status" value="1"/>
</dbReference>
<dbReference type="GO" id="GO:0016747">
    <property type="term" value="F:acyltransferase activity, transferring groups other than amino-acyl groups"/>
    <property type="evidence" value="ECO:0007669"/>
    <property type="project" value="InterPro"/>
</dbReference>
<dbReference type="Pfam" id="PF13302">
    <property type="entry name" value="Acetyltransf_3"/>
    <property type="match status" value="1"/>
</dbReference>
<dbReference type="RefSeq" id="WP_173177752.1">
    <property type="nucleotide sequence ID" value="NZ_AP023189.1"/>
</dbReference>
<dbReference type="NCBIfam" id="TIGR03585">
    <property type="entry name" value="PseH"/>
    <property type="match status" value="1"/>
</dbReference>
<evidence type="ECO:0000259" key="1">
    <source>
        <dbReference type="PROSITE" id="PS51186"/>
    </source>
</evidence>
<dbReference type="Proteomes" id="UP000509383">
    <property type="component" value="Chromosome"/>
</dbReference>
<evidence type="ECO:0000313" key="2">
    <source>
        <dbReference type="EMBL" id="BCG25751.1"/>
    </source>
</evidence>
<evidence type="ECO:0000313" key="5">
    <source>
        <dbReference type="Proteomes" id="UP001054892"/>
    </source>
</evidence>
<dbReference type="InterPro" id="IPR016181">
    <property type="entry name" value="Acyl_CoA_acyltransferase"/>
</dbReference>
<keyword evidence="2" id="KW-0808">Transferase</keyword>
<dbReference type="Gene3D" id="3.40.630.30">
    <property type="match status" value="1"/>
</dbReference>
<reference evidence="2 4" key="1">
    <citation type="submission" date="2020-05" db="EMBL/GenBank/DDBJ databases">
        <title>Characterization of novel class B3 metallo-beta-lactamase from novel Pseudomonas species.</title>
        <authorList>
            <person name="Yamada K."/>
            <person name="Aoki K."/>
            <person name="Ishii Y."/>
        </authorList>
    </citation>
    <scope>NUCLEOTIDE SEQUENCE [LARGE SCALE GENOMIC DNA]</scope>
    <source>
        <strain evidence="2 4">TUM18999</strain>
        <strain evidence="3 5">TUM20286</strain>
    </source>
</reference>
<protein>
    <submittedName>
        <fullName evidence="3">UDP-4-amino-4, 6-dideoxy-N-acetyl-beta-L-altrosami ne N-acetyltransferase</fullName>
    </submittedName>
    <submittedName>
        <fullName evidence="2">UDP-4-amino-4,6-dideoxy-N-acetyl-beta-L-altrosami ne N-acetyltransferase</fullName>
    </submittedName>
</protein>
<dbReference type="AlphaFoldDB" id="A0A6J4EB58"/>